<protein>
    <submittedName>
        <fullName evidence="1">Uncharacterized protein</fullName>
    </submittedName>
</protein>
<evidence type="ECO:0000313" key="2">
    <source>
        <dbReference type="Proteomes" id="UP001186944"/>
    </source>
</evidence>
<organism evidence="1 2">
    <name type="scientific">Pinctada imbricata</name>
    <name type="common">Atlantic pearl-oyster</name>
    <name type="synonym">Pinctada martensii</name>
    <dbReference type="NCBI Taxonomy" id="66713"/>
    <lineage>
        <taxon>Eukaryota</taxon>
        <taxon>Metazoa</taxon>
        <taxon>Spiralia</taxon>
        <taxon>Lophotrochozoa</taxon>
        <taxon>Mollusca</taxon>
        <taxon>Bivalvia</taxon>
        <taxon>Autobranchia</taxon>
        <taxon>Pteriomorphia</taxon>
        <taxon>Pterioida</taxon>
        <taxon>Pterioidea</taxon>
        <taxon>Pteriidae</taxon>
        <taxon>Pinctada</taxon>
    </lineage>
</organism>
<comment type="caution">
    <text evidence="1">The sequence shown here is derived from an EMBL/GenBank/DDBJ whole genome shotgun (WGS) entry which is preliminary data.</text>
</comment>
<gene>
    <name evidence="1" type="ORF">FSP39_020825</name>
</gene>
<dbReference type="EMBL" id="VSWD01000002">
    <property type="protein sequence ID" value="KAK3107723.1"/>
    <property type="molecule type" value="Genomic_DNA"/>
</dbReference>
<keyword evidence="2" id="KW-1185">Reference proteome</keyword>
<dbReference type="Proteomes" id="UP001186944">
    <property type="component" value="Unassembled WGS sequence"/>
</dbReference>
<accession>A0AA88YL20</accession>
<sequence>MWELLRPVHFENVILAALNCSFPNADDTEDLEAPSNAIKLKYDIRGILNDKLTFVLKKSNDEMDQEALE</sequence>
<dbReference type="AlphaFoldDB" id="A0AA88YL20"/>
<reference evidence="1" key="1">
    <citation type="submission" date="2019-08" db="EMBL/GenBank/DDBJ databases">
        <title>The improved chromosome-level genome for the pearl oyster Pinctada fucata martensii using PacBio sequencing and Hi-C.</title>
        <authorList>
            <person name="Zheng Z."/>
        </authorList>
    </citation>
    <scope>NUCLEOTIDE SEQUENCE</scope>
    <source>
        <strain evidence="1">ZZ-2019</strain>
        <tissue evidence="1">Adductor muscle</tissue>
    </source>
</reference>
<name>A0AA88YL20_PINIB</name>
<evidence type="ECO:0000313" key="1">
    <source>
        <dbReference type="EMBL" id="KAK3107723.1"/>
    </source>
</evidence>
<proteinExistence type="predicted"/>